<dbReference type="PANTHER" id="PTHR11863">
    <property type="entry name" value="STEROL DESATURASE"/>
    <property type="match status" value="1"/>
</dbReference>
<feature type="transmembrane region" description="Helical" evidence="5">
    <location>
        <begin position="20"/>
        <end position="41"/>
    </location>
</feature>
<dbReference type="STRING" id="658219.SAMN05216212_0738"/>
<dbReference type="Proteomes" id="UP000199305">
    <property type="component" value="Unassembled WGS sequence"/>
</dbReference>
<accession>A0A1G8VV18</accession>
<evidence type="ECO:0000256" key="1">
    <source>
        <dbReference type="ARBA" id="ARBA00004370"/>
    </source>
</evidence>
<evidence type="ECO:0000259" key="6">
    <source>
        <dbReference type="Pfam" id="PF04116"/>
    </source>
</evidence>
<feature type="transmembrane region" description="Helical" evidence="5">
    <location>
        <begin position="170"/>
        <end position="188"/>
    </location>
</feature>
<evidence type="ECO:0000256" key="2">
    <source>
        <dbReference type="ARBA" id="ARBA00022692"/>
    </source>
</evidence>
<keyword evidence="4 5" id="KW-0472">Membrane</keyword>
<feature type="domain" description="Fatty acid hydroxylase" evidence="6">
    <location>
        <begin position="106"/>
        <end position="238"/>
    </location>
</feature>
<name>A0A1G8VV18_9GAMM</name>
<feature type="transmembrane region" description="Helical" evidence="5">
    <location>
        <begin position="97"/>
        <end position="117"/>
    </location>
</feature>
<protein>
    <submittedName>
        <fullName evidence="7">Sterol desaturase/sphingolipid hydroxylase, fatty acid hydroxylase superfamily</fullName>
    </submittedName>
</protein>
<dbReference type="GO" id="GO:0008610">
    <property type="term" value="P:lipid biosynthetic process"/>
    <property type="evidence" value="ECO:0007669"/>
    <property type="project" value="InterPro"/>
</dbReference>
<dbReference type="InterPro" id="IPR050307">
    <property type="entry name" value="Sterol_Desaturase_Related"/>
</dbReference>
<sequence length="269" mass="31848">MEFFWELAADWTVNFRQGLFRYLLATVSTGVLLGWLFRRWAAPRRIQERRAGWRDIRRELSFSMLTLAVFATTGVITLILADWGLVKLYHRWDSYPLWWHLASLPVVILLHDAYFYWTHRAMHHPKLFRHFHRVHHLSRTPTPWTAYSFSIGEAALMALFSPLIMMLLPLHVLVWLVFLFVMIFRNAMLHAGYEFHPRGWVDGPLDFMTTTTHHDLHHQQFRGNYGFYFTWWDRWMGTEFNNYKEEFRRAAGAGTPVAGAKQGDASAMT</sequence>
<dbReference type="GO" id="GO:0016491">
    <property type="term" value="F:oxidoreductase activity"/>
    <property type="evidence" value="ECO:0007669"/>
    <property type="project" value="InterPro"/>
</dbReference>
<keyword evidence="2 5" id="KW-0812">Transmembrane</keyword>
<gene>
    <name evidence="7" type="ORF">SAMN05216212_0738</name>
</gene>
<organism evidence="7 8">
    <name type="scientific">Microbulbifer yueqingensis</name>
    <dbReference type="NCBI Taxonomy" id="658219"/>
    <lineage>
        <taxon>Bacteria</taxon>
        <taxon>Pseudomonadati</taxon>
        <taxon>Pseudomonadota</taxon>
        <taxon>Gammaproteobacteria</taxon>
        <taxon>Cellvibrionales</taxon>
        <taxon>Microbulbiferaceae</taxon>
        <taxon>Microbulbifer</taxon>
    </lineage>
</organism>
<dbReference type="GO" id="GO:0016020">
    <property type="term" value="C:membrane"/>
    <property type="evidence" value="ECO:0007669"/>
    <property type="project" value="UniProtKB-SubCell"/>
</dbReference>
<proteinExistence type="predicted"/>
<evidence type="ECO:0000313" key="7">
    <source>
        <dbReference type="EMBL" id="SDJ69657.1"/>
    </source>
</evidence>
<evidence type="ECO:0000256" key="5">
    <source>
        <dbReference type="SAM" id="Phobius"/>
    </source>
</evidence>
<dbReference type="GO" id="GO:0005506">
    <property type="term" value="F:iron ion binding"/>
    <property type="evidence" value="ECO:0007669"/>
    <property type="project" value="InterPro"/>
</dbReference>
<evidence type="ECO:0000256" key="4">
    <source>
        <dbReference type="ARBA" id="ARBA00023136"/>
    </source>
</evidence>
<keyword evidence="3 5" id="KW-1133">Transmembrane helix</keyword>
<evidence type="ECO:0000256" key="3">
    <source>
        <dbReference type="ARBA" id="ARBA00022989"/>
    </source>
</evidence>
<evidence type="ECO:0000313" key="8">
    <source>
        <dbReference type="Proteomes" id="UP000199305"/>
    </source>
</evidence>
<keyword evidence="8" id="KW-1185">Reference proteome</keyword>
<dbReference type="InterPro" id="IPR006694">
    <property type="entry name" value="Fatty_acid_hydroxylase"/>
</dbReference>
<comment type="subcellular location">
    <subcellularLocation>
        <location evidence="1">Membrane</location>
    </subcellularLocation>
</comment>
<dbReference type="OrthoDB" id="9770329at2"/>
<feature type="transmembrane region" description="Helical" evidence="5">
    <location>
        <begin position="62"/>
        <end position="85"/>
    </location>
</feature>
<reference evidence="8" key="1">
    <citation type="submission" date="2016-10" db="EMBL/GenBank/DDBJ databases">
        <authorList>
            <person name="Varghese N."/>
            <person name="Submissions S."/>
        </authorList>
    </citation>
    <scope>NUCLEOTIDE SEQUENCE [LARGE SCALE GENOMIC DNA]</scope>
    <source>
        <strain evidence="8">CGMCC 1.10658</strain>
    </source>
</reference>
<dbReference type="RefSeq" id="WP_091508294.1">
    <property type="nucleotide sequence ID" value="NZ_FNFH01000001.1"/>
</dbReference>
<dbReference type="EMBL" id="FNFH01000001">
    <property type="protein sequence ID" value="SDJ69657.1"/>
    <property type="molecule type" value="Genomic_DNA"/>
</dbReference>
<dbReference type="AlphaFoldDB" id="A0A1G8VV18"/>
<dbReference type="Pfam" id="PF04116">
    <property type="entry name" value="FA_hydroxylase"/>
    <property type="match status" value="1"/>
</dbReference>